<evidence type="ECO:0000256" key="4">
    <source>
        <dbReference type="ARBA" id="ARBA00022857"/>
    </source>
</evidence>
<accession>A0ABT2EQ79</accession>
<evidence type="ECO:0000256" key="2">
    <source>
        <dbReference type="ARBA" id="ARBA00022605"/>
    </source>
</evidence>
<dbReference type="InterPro" id="IPR020593">
    <property type="entry name" value="G-glutamylP_reductase_CS"/>
</dbReference>
<comment type="similarity">
    <text evidence="7">Belongs to the gamma-glutamyl phosphate reductase family.</text>
</comment>
<comment type="function">
    <text evidence="7">Catalyzes the NADPH-dependent reduction of L-glutamate 5-phosphate into L-glutamate 5-semialdehyde and phosphate. The product spontaneously undergoes cyclization to form 1-pyrroline-5-carboxylate.</text>
</comment>
<dbReference type="Pfam" id="PF00171">
    <property type="entry name" value="Aldedh"/>
    <property type="match status" value="2"/>
</dbReference>
<keyword evidence="3 7" id="KW-0641">Proline biosynthesis</keyword>
<dbReference type="InterPro" id="IPR000965">
    <property type="entry name" value="GPR_dom"/>
</dbReference>
<dbReference type="EC" id="1.2.1.41" evidence="7"/>
<dbReference type="PANTHER" id="PTHR11063">
    <property type="entry name" value="GLUTAMATE SEMIALDEHYDE DEHYDROGENASE"/>
    <property type="match status" value="1"/>
</dbReference>
<dbReference type="InterPro" id="IPR016161">
    <property type="entry name" value="Ald_DH/histidinol_DH"/>
</dbReference>
<evidence type="ECO:0000313" key="9">
    <source>
        <dbReference type="EMBL" id="MCS3920101.1"/>
    </source>
</evidence>
<dbReference type="PROSITE" id="PS01223">
    <property type="entry name" value="PROA"/>
    <property type="match status" value="1"/>
</dbReference>
<comment type="caution">
    <text evidence="9">The sequence shown here is derived from an EMBL/GenBank/DDBJ whole genome shotgun (WGS) entry which is preliminary data.</text>
</comment>
<evidence type="ECO:0000256" key="7">
    <source>
        <dbReference type="HAMAP-Rule" id="MF_00412"/>
    </source>
</evidence>
<keyword evidence="10" id="KW-1185">Reference proteome</keyword>
<dbReference type="NCBIfam" id="TIGR00407">
    <property type="entry name" value="proA"/>
    <property type="match status" value="1"/>
</dbReference>
<evidence type="ECO:0000256" key="5">
    <source>
        <dbReference type="ARBA" id="ARBA00023002"/>
    </source>
</evidence>
<name>A0ABT2EQ79_9BACT</name>
<dbReference type="CDD" id="cd07079">
    <property type="entry name" value="ALDH_F18-19_ProA-GPR"/>
    <property type="match status" value="1"/>
</dbReference>
<evidence type="ECO:0000256" key="6">
    <source>
        <dbReference type="ARBA" id="ARBA00049024"/>
    </source>
</evidence>
<dbReference type="NCBIfam" id="NF001221">
    <property type="entry name" value="PRK00197.1"/>
    <property type="match status" value="1"/>
</dbReference>
<dbReference type="InterPro" id="IPR012134">
    <property type="entry name" value="Glu-5-SA_DH"/>
</dbReference>
<organism evidence="9 10">
    <name type="scientific">Candidatus Fervidibacter sacchari</name>
    <dbReference type="NCBI Taxonomy" id="1448929"/>
    <lineage>
        <taxon>Bacteria</taxon>
        <taxon>Candidatus Fervidibacterota</taxon>
        <taxon>Candidatus Fervidibacter</taxon>
    </lineage>
</organism>
<sequence length="436" mass="47733">MFGKRGERDMATATTRTIEEIRQIVEEKARRAKAVAPIMASLSTEVKNRALLNMAEAIWERKDFILERNMEDVEAARHEGLSPALIDRLLLNEGRLESICKSLHEVAALPDPVGEIVEGWKRPNGLVLQKVRVPIGVIGVIYESRPNVTVDSAALCLKSGNCVVLRGGREALNSNIALASVIAQAASEAGVPADAIQLIDIPEREAAQIMMRLNGLIDLLIPRGGMGLIKYVVENATVPTIETGAGNCHVYVHEDADIDMAVNIIVNAKTQRPSVCNAAETLLVHKNIAEKFLPLAAKALQEKGVELRGCERTRQLVPDAKPATEEDWATEFLDLILAVKVVDSLEEAIEHINKYGTKHSEAIVTKSLDAARKFCEQVDAAAVYVNASTRWTDGYEFGLGAEIGISTQKLHARGPMGLRELTTYKWVVWGEGQVRK</sequence>
<dbReference type="HAMAP" id="MF_00412">
    <property type="entry name" value="ProA"/>
    <property type="match status" value="1"/>
</dbReference>
<feature type="domain" description="Aldehyde dehydrogenase" evidence="8">
    <location>
        <begin position="336"/>
        <end position="398"/>
    </location>
</feature>
<dbReference type="SUPFAM" id="SSF53720">
    <property type="entry name" value="ALDH-like"/>
    <property type="match status" value="1"/>
</dbReference>
<comment type="catalytic activity">
    <reaction evidence="6 7">
        <text>L-glutamate 5-semialdehyde + phosphate + NADP(+) = L-glutamyl 5-phosphate + NADPH + H(+)</text>
        <dbReference type="Rhea" id="RHEA:19541"/>
        <dbReference type="ChEBI" id="CHEBI:15378"/>
        <dbReference type="ChEBI" id="CHEBI:43474"/>
        <dbReference type="ChEBI" id="CHEBI:57783"/>
        <dbReference type="ChEBI" id="CHEBI:58066"/>
        <dbReference type="ChEBI" id="CHEBI:58274"/>
        <dbReference type="ChEBI" id="CHEBI:58349"/>
        <dbReference type="EC" id="1.2.1.41"/>
    </reaction>
</comment>
<evidence type="ECO:0000256" key="3">
    <source>
        <dbReference type="ARBA" id="ARBA00022650"/>
    </source>
</evidence>
<dbReference type="RefSeq" id="WP_407655289.1">
    <property type="nucleotide sequence ID" value="NZ_CP130454.1"/>
</dbReference>
<dbReference type="EMBL" id="JANUCP010000004">
    <property type="protein sequence ID" value="MCS3920101.1"/>
    <property type="molecule type" value="Genomic_DNA"/>
</dbReference>
<feature type="domain" description="Aldehyde dehydrogenase" evidence="8">
    <location>
        <begin position="24"/>
        <end position="302"/>
    </location>
</feature>
<keyword evidence="2 7" id="KW-0028">Amino-acid biosynthesis</keyword>
<comment type="subcellular location">
    <subcellularLocation>
        <location evidence="7">Cytoplasm</location>
    </subcellularLocation>
</comment>
<dbReference type="Gene3D" id="3.40.309.10">
    <property type="entry name" value="Aldehyde Dehydrogenase, Chain A, domain 2"/>
    <property type="match status" value="1"/>
</dbReference>
<keyword evidence="4 7" id="KW-0521">NADP</keyword>
<evidence type="ECO:0000313" key="10">
    <source>
        <dbReference type="Proteomes" id="UP001204798"/>
    </source>
</evidence>
<reference evidence="9 10" key="1">
    <citation type="submission" date="2022-08" db="EMBL/GenBank/DDBJ databases">
        <title>Bacterial and archaeal communities from various locations to study Microbial Dark Matter (Phase II).</title>
        <authorList>
            <person name="Stepanauskas R."/>
        </authorList>
    </citation>
    <scope>NUCLEOTIDE SEQUENCE [LARGE SCALE GENOMIC DNA]</scope>
    <source>
        <strain evidence="9 10">PD1</strain>
    </source>
</reference>
<dbReference type="PIRSF" id="PIRSF000151">
    <property type="entry name" value="GPR"/>
    <property type="match status" value="1"/>
</dbReference>
<protein>
    <recommendedName>
        <fullName evidence="7">Gamma-glutamyl phosphate reductase</fullName>
        <shortName evidence="7">GPR</shortName>
        <ecNumber evidence="7">1.2.1.41</ecNumber>
    </recommendedName>
    <alternativeName>
        <fullName evidence="7">Glutamate-5-semialdehyde dehydrogenase</fullName>
    </alternativeName>
    <alternativeName>
        <fullName evidence="7">Glutamyl-gamma-semialdehyde dehydrogenase</fullName>
        <shortName evidence="7">GSA dehydrogenase</shortName>
    </alternativeName>
</protein>
<dbReference type="InterPro" id="IPR016163">
    <property type="entry name" value="Ald_DH_C"/>
</dbReference>
<dbReference type="GO" id="GO:0004350">
    <property type="term" value="F:glutamate-5-semialdehyde dehydrogenase activity"/>
    <property type="evidence" value="ECO:0007669"/>
    <property type="project" value="UniProtKB-EC"/>
</dbReference>
<keyword evidence="7" id="KW-0963">Cytoplasm</keyword>
<gene>
    <name evidence="7" type="primary">proA</name>
    <name evidence="9" type="ORF">M2350_002518</name>
</gene>
<dbReference type="Gene3D" id="3.40.605.10">
    <property type="entry name" value="Aldehyde Dehydrogenase, Chain A, domain 1"/>
    <property type="match status" value="1"/>
</dbReference>
<dbReference type="InterPro" id="IPR016162">
    <property type="entry name" value="Ald_DH_N"/>
</dbReference>
<evidence type="ECO:0000256" key="1">
    <source>
        <dbReference type="ARBA" id="ARBA00004985"/>
    </source>
</evidence>
<evidence type="ECO:0000259" key="8">
    <source>
        <dbReference type="Pfam" id="PF00171"/>
    </source>
</evidence>
<dbReference type="Proteomes" id="UP001204798">
    <property type="component" value="Unassembled WGS sequence"/>
</dbReference>
<dbReference type="PANTHER" id="PTHR11063:SF8">
    <property type="entry name" value="DELTA-1-PYRROLINE-5-CARBOXYLATE SYNTHASE"/>
    <property type="match status" value="1"/>
</dbReference>
<keyword evidence="5 7" id="KW-0560">Oxidoreductase</keyword>
<comment type="pathway">
    <text evidence="1 7">Amino-acid biosynthesis; L-proline biosynthesis; L-glutamate 5-semialdehyde from L-glutamate: step 2/2.</text>
</comment>
<dbReference type="InterPro" id="IPR015590">
    <property type="entry name" value="Aldehyde_DH_dom"/>
</dbReference>
<proteinExistence type="inferred from homology"/>